<dbReference type="InterPro" id="IPR024400">
    <property type="entry name" value="DUF2635"/>
</dbReference>
<reference evidence="1 2" key="1">
    <citation type="submission" date="2019-03" db="EMBL/GenBank/DDBJ databases">
        <title>Genomic Encyclopedia of Type Strains, Phase IV (KMG-IV): sequencing the most valuable type-strain genomes for metagenomic binning, comparative biology and taxonomic classification.</title>
        <authorList>
            <person name="Goeker M."/>
        </authorList>
    </citation>
    <scope>NUCLEOTIDE SEQUENCE [LARGE SCALE GENOMIC DNA]</scope>
    <source>
        <strain evidence="1 2">DSM 7445</strain>
    </source>
</reference>
<dbReference type="Pfam" id="PF10948">
    <property type="entry name" value="DUF2635"/>
    <property type="match status" value="1"/>
</dbReference>
<comment type="caution">
    <text evidence="1">The sequence shown here is derived from an EMBL/GenBank/DDBJ whole genome shotgun (WGS) entry which is preliminary data.</text>
</comment>
<dbReference type="OrthoDB" id="8689507at2"/>
<dbReference type="Proteomes" id="UP000295382">
    <property type="component" value="Unassembled WGS sequence"/>
</dbReference>
<dbReference type="EMBL" id="SLZQ01000004">
    <property type="protein sequence ID" value="TCS37484.1"/>
    <property type="molecule type" value="Genomic_DNA"/>
</dbReference>
<protein>
    <submittedName>
        <fullName evidence="1">Uncharacterized protein DUF2635</fullName>
    </submittedName>
</protein>
<proteinExistence type="predicted"/>
<evidence type="ECO:0000313" key="2">
    <source>
        <dbReference type="Proteomes" id="UP000295382"/>
    </source>
</evidence>
<dbReference type="AlphaFoldDB" id="A0A4R3HXD7"/>
<evidence type="ECO:0000313" key="1">
    <source>
        <dbReference type="EMBL" id="TCS37484.1"/>
    </source>
</evidence>
<dbReference type="RefSeq" id="WP_132258421.1">
    <property type="nucleotide sequence ID" value="NZ_SLZQ01000004.1"/>
</dbReference>
<organism evidence="1 2">
    <name type="scientific">Paucimonas lemoignei</name>
    <name type="common">Pseudomonas lemoignei</name>
    <dbReference type="NCBI Taxonomy" id="29443"/>
    <lineage>
        <taxon>Bacteria</taxon>
        <taxon>Pseudomonadati</taxon>
        <taxon>Pseudomonadota</taxon>
        <taxon>Betaproteobacteria</taxon>
        <taxon>Burkholderiales</taxon>
        <taxon>Burkholderiaceae</taxon>
        <taxon>Paucimonas</taxon>
    </lineage>
</organism>
<accession>A0A4R3HXD7</accession>
<keyword evidence="2" id="KW-1185">Reference proteome</keyword>
<sequence length="62" mass="6690">MKIITIQPVEGRLVRDPGTGREIQGPTQVDGDDGFWIRRVADGDVAVVDEPVESQAAKKGSK</sequence>
<name>A0A4R3HXD7_PAULE</name>
<gene>
    <name evidence="1" type="ORF">EDC30_104288</name>
</gene>